<sequence>MSIQRTPSMCNLLNVVNQAKELERTKNASSPSSGNDYLEKSKDLTNLLRTAIKQAKRNHSKKETIASILDADPMSTIQLTFLGL</sequence>
<name>A0A0F9EQY4_9ZZZZ</name>
<gene>
    <name evidence="1" type="ORF">LCGC14_2044670</name>
</gene>
<protein>
    <submittedName>
        <fullName evidence="1">Uncharacterized protein</fullName>
    </submittedName>
</protein>
<organism evidence="1">
    <name type="scientific">marine sediment metagenome</name>
    <dbReference type="NCBI Taxonomy" id="412755"/>
    <lineage>
        <taxon>unclassified sequences</taxon>
        <taxon>metagenomes</taxon>
        <taxon>ecological metagenomes</taxon>
    </lineage>
</organism>
<dbReference type="EMBL" id="LAZR01024038">
    <property type="protein sequence ID" value="KKL76459.1"/>
    <property type="molecule type" value="Genomic_DNA"/>
</dbReference>
<accession>A0A0F9EQY4</accession>
<proteinExistence type="predicted"/>
<evidence type="ECO:0000313" key="1">
    <source>
        <dbReference type="EMBL" id="KKL76459.1"/>
    </source>
</evidence>
<dbReference type="AlphaFoldDB" id="A0A0F9EQY4"/>
<reference evidence="1" key="1">
    <citation type="journal article" date="2015" name="Nature">
        <title>Complex archaea that bridge the gap between prokaryotes and eukaryotes.</title>
        <authorList>
            <person name="Spang A."/>
            <person name="Saw J.H."/>
            <person name="Jorgensen S.L."/>
            <person name="Zaremba-Niedzwiedzka K."/>
            <person name="Martijn J."/>
            <person name="Lind A.E."/>
            <person name="van Eijk R."/>
            <person name="Schleper C."/>
            <person name="Guy L."/>
            <person name="Ettema T.J."/>
        </authorList>
    </citation>
    <scope>NUCLEOTIDE SEQUENCE</scope>
</reference>
<comment type="caution">
    <text evidence="1">The sequence shown here is derived from an EMBL/GenBank/DDBJ whole genome shotgun (WGS) entry which is preliminary data.</text>
</comment>